<evidence type="ECO:0000313" key="3">
    <source>
        <dbReference type="EMBL" id="HJG79944.1"/>
    </source>
</evidence>
<organism evidence="3 4">
    <name type="scientific">Brevibacterium senegalense</name>
    <dbReference type="NCBI Taxonomy" id="1033736"/>
    <lineage>
        <taxon>Bacteria</taxon>
        <taxon>Bacillati</taxon>
        <taxon>Actinomycetota</taxon>
        <taxon>Actinomycetes</taxon>
        <taxon>Micrococcales</taxon>
        <taxon>Brevibacteriaceae</taxon>
        <taxon>Brevibacterium</taxon>
    </lineage>
</organism>
<dbReference type="EMBL" id="DYUK01000129">
    <property type="protein sequence ID" value="HJG79944.1"/>
    <property type="molecule type" value="Genomic_DNA"/>
</dbReference>
<dbReference type="SUPFAM" id="SSF54506">
    <property type="entry name" value="Diaminopimelate epimerase-like"/>
    <property type="match status" value="2"/>
</dbReference>
<dbReference type="AlphaFoldDB" id="A0A921MEJ7"/>
<dbReference type="GO" id="GO:0008483">
    <property type="term" value="F:transaminase activity"/>
    <property type="evidence" value="ECO:0007669"/>
    <property type="project" value="UniProtKB-KW"/>
</dbReference>
<accession>A0A921MEJ7</accession>
<dbReference type="InterPro" id="IPR007400">
    <property type="entry name" value="PrpF-like"/>
</dbReference>
<protein>
    <submittedName>
        <fullName evidence="3">Acetylornithine aminotransferase</fullName>
    </submittedName>
</protein>
<dbReference type="Gene3D" id="3.10.310.10">
    <property type="entry name" value="Diaminopimelate Epimerase, Chain A, domain 1"/>
    <property type="match status" value="2"/>
</dbReference>
<keyword evidence="2" id="KW-0413">Isomerase</keyword>
<evidence type="ECO:0000313" key="4">
    <source>
        <dbReference type="Proteomes" id="UP000784435"/>
    </source>
</evidence>
<evidence type="ECO:0000256" key="1">
    <source>
        <dbReference type="ARBA" id="ARBA00007673"/>
    </source>
</evidence>
<sequence length="388" mass="39634">MEWIDAVFMRGGTSKGLFFDSRDLPEDVAARDRIFTRVLGSPDPFGRQLDGMGGGVSSLSKIVVVSASDRADADIAYTFGQVPVDGTTVDYSGNCGNLSSAVVPFALEAGLLSVEDGPARVVVHNTNTDALIAVLLHVRGGVAEVAGDLVVPGVAGSGSPIELKYLDAGGSRADAILPTGRAVDRIDVAVPGIGERTVEVSLVDVSAPVVFVRAADVGLTGAESPEEIDADEDLLALLEGIRRAGTVAMGLAATPEDSPLAHPKIALVAPPAQTTLLDGTVVPVEDCDLVTRVLSMGVVHRAIPGTSALCSAAVARIPGTVVHDAVTATVTQGSVDSPETGALRIATPSGVVTSAADVRQENGIPQVASASLFRTARPLMRGQVAVPD</sequence>
<dbReference type="GO" id="GO:0016853">
    <property type="term" value="F:isomerase activity"/>
    <property type="evidence" value="ECO:0007669"/>
    <property type="project" value="UniProtKB-KW"/>
</dbReference>
<comment type="similarity">
    <text evidence="1">Belongs to the PrpF family.</text>
</comment>
<dbReference type="Proteomes" id="UP000784435">
    <property type="component" value="Unassembled WGS sequence"/>
</dbReference>
<keyword evidence="3" id="KW-0808">Transferase</keyword>
<reference evidence="3" key="2">
    <citation type="submission" date="2021-09" db="EMBL/GenBank/DDBJ databases">
        <authorList>
            <person name="Gilroy R."/>
        </authorList>
    </citation>
    <scope>NUCLEOTIDE SEQUENCE</scope>
    <source>
        <strain evidence="3">ChiGjej5B5-7349</strain>
    </source>
</reference>
<proteinExistence type="inferred from homology"/>
<evidence type="ECO:0000256" key="2">
    <source>
        <dbReference type="ARBA" id="ARBA00023235"/>
    </source>
</evidence>
<gene>
    <name evidence="3" type="ORF">K8V08_05995</name>
</gene>
<reference evidence="3" key="1">
    <citation type="journal article" date="2021" name="PeerJ">
        <title>Extensive microbial diversity within the chicken gut microbiome revealed by metagenomics and culture.</title>
        <authorList>
            <person name="Gilroy R."/>
            <person name="Ravi A."/>
            <person name="Getino M."/>
            <person name="Pursley I."/>
            <person name="Horton D.L."/>
            <person name="Alikhan N.F."/>
            <person name="Baker D."/>
            <person name="Gharbi K."/>
            <person name="Hall N."/>
            <person name="Watson M."/>
            <person name="Adriaenssens E.M."/>
            <person name="Foster-Nyarko E."/>
            <person name="Jarju S."/>
            <person name="Secka A."/>
            <person name="Antonio M."/>
            <person name="Oren A."/>
            <person name="Chaudhuri R.R."/>
            <person name="La Ragione R."/>
            <person name="Hildebrand F."/>
            <person name="Pallen M.J."/>
        </authorList>
    </citation>
    <scope>NUCLEOTIDE SEQUENCE</scope>
    <source>
        <strain evidence="3">ChiGjej5B5-7349</strain>
    </source>
</reference>
<keyword evidence="3" id="KW-0032">Aminotransferase</keyword>
<dbReference type="PANTHER" id="PTHR43709:SF2">
    <property type="entry name" value="DUF453 DOMAIN PROTEIN (AFU_ORTHOLOGUE AFUA_6G00360)"/>
    <property type="match status" value="1"/>
</dbReference>
<dbReference type="Pfam" id="PF04303">
    <property type="entry name" value="PrpF"/>
    <property type="match status" value="1"/>
</dbReference>
<dbReference type="PANTHER" id="PTHR43709">
    <property type="entry name" value="ACONITATE ISOMERASE-RELATED"/>
    <property type="match status" value="1"/>
</dbReference>
<name>A0A921MEJ7_9MICO</name>
<comment type="caution">
    <text evidence="3">The sequence shown here is derived from an EMBL/GenBank/DDBJ whole genome shotgun (WGS) entry which is preliminary data.</text>
</comment>